<dbReference type="SUPFAM" id="SSF54631">
    <property type="entry name" value="CBS-domain pair"/>
    <property type="match status" value="1"/>
</dbReference>
<dbReference type="CDD" id="cd04586">
    <property type="entry name" value="CBS_pair_BON_assoc"/>
    <property type="match status" value="1"/>
</dbReference>
<organism evidence="4 5">
    <name type="scientific">Candidatus Methanobinarius endosymbioticus</name>
    <dbReference type="NCBI Taxonomy" id="2006182"/>
    <lineage>
        <taxon>Archaea</taxon>
        <taxon>Methanobacteriati</taxon>
        <taxon>Methanobacteriota</taxon>
        <taxon>Methanomada group</taxon>
        <taxon>Methanobacteria</taxon>
        <taxon>Methanobacteriales</taxon>
        <taxon>Methanobacteriaceae</taxon>
        <taxon>Candidatus Methanobinarius</taxon>
    </lineage>
</organism>
<dbReference type="PROSITE" id="PS51371">
    <property type="entry name" value="CBS"/>
    <property type="match status" value="2"/>
</dbReference>
<dbReference type="PANTHER" id="PTHR43080:SF2">
    <property type="entry name" value="CBS DOMAIN-CONTAINING PROTEIN"/>
    <property type="match status" value="1"/>
</dbReference>
<evidence type="ECO:0000256" key="1">
    <source>
        <dbReference type="ARBA" id="ARBA00023122"/>
    </source>
</evidence>
<name>A0A366M8E9_9EURY</name>
<comment type="caution">
    <text evidence="4">The sequence shown here is derived from an EMBL/GenBank/DDBJ whole genome shotgun (WGS) entry which is preliminary data.</text>
</comment>
<reference evidence="4 5" key="1">
    <citation type="submission" date="2018-06" db="EMBL/GenBank/DDBJ databases">
        <title>Genomic insight into two independent archaeal endosymbiosis events.</title>
        <authorList>
            <person name="Lind A.E."/>
            <person name="Lewis W.H."/>
            <person name="Spang A."/>
            <person name="Guy L."/>
            <person name="Embley M.T."/>
            <person name="Ettema T.J.G."/>
        </authorList>
    </citation>
    <scope>NUCLEOTIDE SEQUENCE [LARGE SCALE GENOMIC DNA]</scope>
    <source>
        <strain evidence="4">NOE</strain>
    </source>
</reference>
<dbReference type="GO" id="GO:0003938">
    <property type="term" value="F:IMP dehydrogenase activity"/>
    <property type="evidence" value="ECO:0007669"/>
    <property type="project" value="UniProtKB-EC"/>
</dbReference>
<evidence type="ECO:0000259" key="3">
    <source>
        <dbReference type="PROSITE" id="PS51371"/>
    </source>
</evidence>
<accession>A0A366M8E9</accession>
<dbReference type="EC" id="1.1.1.205" evidence="4"/>
<dbReference type="Pfam" id="PF00571">
    <property type="entry name" value="CBS"/>
    <property type="match status" value="2"/>
</dbReference>
<dbReference type="EMBL" id="NIZT01000062">
    <property type="protein sequence ID" value="RBQ22508.1"/>
    <property type="molecule type" value="Genomic_DNA"/>
</dbReference>
<dbReference type="InterPro" id="IPR046342">
    <property type="entry name" value="CBS_dom_sf"/>
</dbReference>
<keyword evidence="4" id="KW-0560">Oxidoreductase</keyword>
<dbReference type="PANTHER" id="PTHR43080">
    <property type="entry name" value="CBS DOMAIN-CONTAINING PROTEIN CBSX3, MITOCHONDRIAL"/>
    <property type="match status" value="1"/>
</dbReference>
<dbReference type="Proteomes" id="UP000253099">
    <property type="component" value="Unassembled WGS sequence"/>
</dbReference>
<keyword evidence="5" id="KW-1185">Reference proteome</keyword>
<proteinExistence type="predicted"/>
<protein>
    <submittedName>
        <fullName evidence="4">Inosine-5'-monophosphate dehydrogenase</fullName>
        <ecNumber evidence="4">1.1.1.205</ecNumber>
    </submittedName>
</protein>
<dbReference type="InterPro" id="IPR051257">
    <property type="entry name" value="Diverse_CBS-Domain"/>
</dbReference>
<gene>
    <name evidence="4" type="primary">guaB_8</name>
    <name evidence="4" type="ORF">ALNOE001_18770</name>
</gene>
<feature type="domain" description="CBS" evidence="3">
    <location>
        <begin position="104"/>
        <end position="161"/>
    </location>
</feature>
<evidence type="ECO:0000313" key="5">
    <source>
        <dbReference type="Proteomes" id="UP000253099"/>
    </source>
</evidence>
<dbReference type="SMART" id="SM00116">
    <property type="entry name" value="CBS"/>
    <property type="match status" value="2"/>
</dbReference>
<feature type="domain" description="CBS" evidence="3">
    <location>
        <begin position="8"/>
        <end position="66"/>
    </location>
</feature>
<evidence type="ECO:0000256" key="2">
    <source>
        <dbReference type="PROSITE-ProRule" id="PRU00703"/>
    </source>
</evidence>
<sequence length="161" mass="17560">MIKIEEAMGPNVLVLHKGDTITDAAKLLSENNISGAPVVEGNKIIGILSEGDIMNLLNTHSPNLNLVLPSPLDLIEMPIKMGREYEEAIKDIKKATYTVIDDIMITSVTTIGPNDNISDAATIMDKKDIKRIPVVDDEKNLIGIVSRGDIIRALINHKPID</sequence>
<dbReference type="Gene3D" id="3.10.580.10">
    <property type="entry name" value="CBS-domain"/>
    <property type="match status" value="1"/>
</dbReference>
<keyword evidence="1 2" id="KW-0129">CBS domain</keyword>
<dbReference type="AlphaFoldDB" id="A0A366M8E9"/>
<evidence type="ECO:0000313" key="4">
    <source>
        <dbReference type="EMBL" id="RBQ22508.1"/>
    </source>
</evidence>
<dbReference type="InterPro" id="IPR000644">
    <property type="entry name" value="CBS_dom"/>
</dbReference>